<feature type="region of interest" description="Disordered" evidence="1">
    <location>
        <begin position="149"/>
        <end position="211"/>
    </location>
</feature>
<organism evidence="2 3">
    <name type="scientific">Olpidium bornovanus</name>
    <dbReference type="NCBI Taxonomy" id="278681"/>
    <lineage>
        <taxon>Eukaryota</taxon>
        <taxon>Fungi</taxon>
        <taxon>Fungi incertae sedis</taxon>
        <taxon>Olpidiomycota</taxon>
        <taxon>Olpidiomycotina</taxon>
        <taxon>Olpidiomycetes</taxon>
        <taxon>Olpidiales</taxon>
        <taxon>Olpidiaceae</taxon>
        <taxon>Olpidium</taxon>
    </lineage>
</organism>
<dbReference type="OrthoDB" id="162894at2759"/>
<feature type="region of interest" description="Disordered" evidence="1">
    <location>
        <begin position="1"/>
        <end position="116"/>
    </location>
</feature>
<keyword evidence="3" id="KW-1185">Reference proteome</keyword>
<dbReference type="AlphaFoldDB" id="A0A8H8DJN1"/>
<proteinExistence type="predicted"/>
<feature type="compositionally biased region" description="Basic residues" evidence="1">
    <location>
        <begin position="72"/>
        <end position="101"/>
    </location>
</feature>
<feature type="compositionally biased region" description="Basic and acidic residues" evidence="1">
    <location>
        <begin position="23"/>
        <end position="40"/>
    </location>
</feature>
<gene>
    <name evidence="2" type="ORF">BJ554DRAFT_7687</name>
</gene>
<dbReference type="InterPro" id="IPR011006">
    <property type="entry name" value="CheY-like_superfamily"/>
</dbReference>
<evidence type="ECO:0000256" key="1">
    <source>
        <dbReference type="SAM" id="MobiDB-lite"/>
    </source>
</evidence>
<feature type="compositionally biased region" description="Basic and acidic residues" evidence="1">
    <location>
        <begin position="56"/>
        <end position="71"/>
    </location>
</feature>
<accession>A0A8H8DJN1</accession>
<evidence type="ECO:0000313" key="3">
    <source>
        <dbReference type="Proteomes" id="UP000673691"/>
    </source>
</evidence>
<dbReference type="Gene3D" id="3.40.50.2300">
    <property type="match status" value="1"/>
</dbReference>
<comment type="caution">
    <text evidence="2">The sequence shown here is derived from an EMBL/GenBank/DDBJ whole genome shotgun (WGS) entry which is preliminary data.</text>
</comment>
<dbReference type="Proteomes" id="UP000673691">
    <property type="component" value="Unassembled WGS sequence"/>
</dbReference>
<name>A0A8H8DJN1_9FUNG</name>
<reference evidence="2 3" key="1">
    <citation type="journal article" name="Sci. Rep.">
        <title>Genome-scale phylogenetic analyses confirm Olpidium as the closest living zoosporic fungus to the non-flagellated, terrestrial fungi.</title>
        <authorList>
            <person name="Chang Y."/>
            <person name="Rochon D."/>
            <person name="Sekimoto S."/>
            <person name="Wang Y."/>
            <person name="Chovatia M."/>
            <person name="Sandor L."/>
            <person name="Salamov A."/>
            <person name="Grigoriev I.V."/>
            <person name="Stajich J.E."/>
            <person name="Spatafora J.W."/>
        </authorList>
    </citation>
    <scope>NUCLEOTIDE SEQUENCE [LARGE SCALE GENOMIC DNA]</scope>
    <source>
        <strain evidence="2">S191</strain>
    </source>
</reference>
<dbReference type="SUPFAM" id="SSF52172">
    <property type="entry name" value="CheY-like"/>
    <property type="match status" value="1"/>
</dbReference>
<protein>
    <submittedName>
        <fullName evidence="2">Uncharacterized protein</fullName>
    </submittedName>
</protein>
<sequence length="290" mass="31987">QRDDPPAAVGKRTGALSAPAARGELRKSRLHAEAAAERVHVRGPVAARGQRAPALRRLDGDARPRRPEKRFGGRRGAGRHPPGRPRRRRGSARRGRGHRRGGGGGGGPDLFSTASFDAGPHGNNLAAADAHDVHVWRRLFDVLAKRKRPALRREARPRAADRDAGEEGQRHLDRRRQSHRVQDPGAQLEKTQVSLGDRTKRRGGDKMRGGRGQIRRHIHGLPHAYQYVTFSRLDGESAARMIKSTANVNRNTPIVAVTAYEHAQMSPAFDDVIHKPITMQAIIRVLQHLG</sequence>
<feature type="non-terminal residue" evidence="2">
    <location>
        <position position="1"/>
    </location>
</feature>
<dbReference type="EMBL" id="JAEFCI010005451">
    <property type="protein sequence ID" value="KAG5460282.1"/>
    <property type="molecule type" value="Genomic_DNA"/>
</dbReference>
<evidence type="ECO:0000313" key="2">
    <source>
        <dbReference type="EMBL" id="KAG5460282.1"/>
    </source>
</evidence>
<feature type="compositionally biased region" description="Basic and acidic residues" evidence="1">
    <location>
        <begin position="151"/>
        <end position="171"/>
    </location>
</feature>